<feature type="region of interest" description="Disordered" evidence="1">
    <location>
        <begin position="1"/>
        <end position="65"/>
    </location>
</feature>
<sequence>MGVRVAGDKHRQRRGLSSHVETTTSHRLDEIHRQNGQWNEESSTKGSRDKLHGERLPGLGEFPNELRGVESMRNEAMRLIKGKSRGEANKRQVFRNDNPRTAASSQHLALIGGLWRL</sequence>
<dbReference type="Gramene" id="OE9A111503T1">
    <property type="protein sequence ID" value="OE9A111503C1"/>
    <property type="gene ID" value="OE9A111503"/>
</dbReference>
<evidence type="ECO:0000313" key="3">
    <source>
        <dbReference type="Proteomes" id="UP000594638"/>
    </source>
</evidence>
<dbReference type="EMBL" id="CACTIH010002751">
    <property type="protein sequence ID" value="CAA2977059.1"/>
    <property type="molecule type" value="Genomic_DNA"/>
</dbReference>
<feature type="compositionally biased region" description="Basic and acidic residues" evidence="1">
    <location>
        <begin position="42"/>
        <end position="55"/>
    </location>
</feature>
<protein>
    <submittedName>
        <fullName evidence="2">Uncharacterized protein</fullName>
    </submittedName>
</protein>
<comment type="caution">
    <text evidence="2">The sequence shown here is derived from an EMBL/GenBank/DDBJ whole genome shotgun (WGS) entry which is preliminary data.</text>
</comment>
<organism evidence="2 3">
    <name type="scientific">Olea europaea subsp. europaea</name>
    <dbReference type="NCBI Taxonomy" id="158383"/>
    <lineage>
        <taxon>Eukaryota</taxon>
        <taxon>Viridiplantae</taxon>
        <taxon>Streptophyta</taxon>
        <taxon>Embryophyta</taxon>
        <taxon>Tracheophyta</taxon>
        <taxon>Spermatophyta</taxon>
        <taxon>Magnoliopsida</taxon>
        <taxon>eudicotyledons</taxon>
        <taxon>Gunneridae</taxon>
        <taxon>Pentapetalae</taxon>
        <taxon>asterids</taxon>
        <taxon>lamiids</taxon>
        <taxon>Lamiales</taxon>
        <taxon>Oleaceae</taxon>
        <taxon>Oleeae</taxon>
        <taxon>Olea</taxon>
    </lineage>
</organism>
<accession>A0A8S0RDM8</accession>
<dbReference type="AlphaFoldDB" id="A0A8S0RDM8"/>
<dbReference type="Proteomes" id="UP000594638">
    <property type="component" value="Unassembled WGS sequence"/>
</dbReference>
<evidence type="ECO:0000256" key="1">
    <source>
        <dbReference type="SAM" id="MobiDB-lite"/>
    </source>
</evidence>
<name>A0A8S0RDM8_OLEEU</name>
<reference evidence="2 3" key="1">
    <citation type="submission" date="2019-12" db="EMBL/GenBank/DDBJ databases">
        <authorList>
            <person name="Alioto T."/>
            <person name="Alioto T."/>
            <person name="Gomez Garrido J."/>
        </authorList>
    </citation>
    <scope>NUCLEOTIDE SEQUENCE [LARGE SCALE GENOMIC DNA]</scope>
</reference>
<proteinExistence type="predicted"/>
<feature type="non-terminal residue" evidence="2">
    <location>
        <position position="117"/>
    </location>
</feature>
<keyword evidence="3" id="KW-1185">Reference proteome</keyword>
<evidence type="ECO:0000313" key="2">
    <source>
        <dbReference type="EMBL" id="CAA2977059.1"/>
    </source>
</evidence>
<gene>
    <name evidence="2" type="ORF">OLEA9_A111503</name>
</gene>
<feature type="compositionally biased region" description="Basic and acidic residues" evidence="1">
    <location>
        <begin position="24"/>
        <end position="33"/>
    </location>
</feature>